<name>A0AAE1MQA7_9FABA</name>
<evidence type="ECO:0000256" key="1">
    <source>
        <dbReference type="SAM" id="MobiDB-lite"/>
    </source>
</evidence>
<comment type="caution">
    <text evidence="2">The sequence shown here is derived from an EMBL/GenBank/DDBJ whole genome shotgun (WGS) entry which is preliminary data.</text>
</comment>
<sequence length="66" mass="7275">MVSRASGSSMESQSSLPLIPPTSSPNDVVAFNHTISVKLDYSNFLLWRQQILSVVRGYALESFLDS</sequence>
<gene>
    <name evidence="2" type="ORF">QN277_021213</name>
</gene>
<dbReference type="EMBL" id="JAWXYG010000005">
    <property type="protein sequence ID" value="KAK4272695.1"/>
    <property type="molecule type" value="Genomic_DNA"/>
</dbReference>
<accession>A0AAE1MQA7</accession>
<keyword evidence="3" id="KW-1185">Reference proteome</keyword>
<dbReference type="AlphaFoldDB" id="A0AAE1MQA7"/>
<evidence type="ECO:0000313" key="3">
    <source>
        <dbReference type="Proteomes" id="UP001293593"/>
    </source>
</evidence>
<evidence type="ECO:0008006" key="4">
    <source>
        <dbReference type="Google" id="ProtNLM"/>
    </source>
</evidence>
<feature type="compositionally biased region" description="Polar residues" evidence="1">
    <location>
        <begin position="1"/>
        <end position="11"/>
    </location>
</feature>
<protein>
    <recommendedName>
        <fullName evidence="4">Retrotransposon Copia-like N-terminal domain-containing protein</fullName>
    </recommendedName>
</protein>
<feature type="region of interest" description="Disordered" evidence="1">
    <location>
        <begin position="1"/>
        <end position="23"/>
    </location>
</feature>
<evidence type="ECO:0000313" key="2">
    <source>
        <dbReference type="EMBL" id="KAK4272695.1"/>
    </source>
</evidence>
<reference evidence="2" key="1">
    <citation type="submission" date="2023-10" db="EMBL/GenBank/DDBJ databases">
        <title>Chromosome-level genome of the transformable northern wattle, Acacia crassicarpa.</title>
        <authorList>
            <person name="Massaro I."/>
            <person name="Sinha N.R."/>
            <person name="Poethig S."/>
            <person name="Leichty A.R."/>
        </authorList>
    </citation>
    <scope>NUCLEOTIDE SEQUENCE</scope>
    <source>
        <strain evidence="2">Acra3RX</strain>
        <tissue evidence="2">Leaf</tissue>
    </source>
</reference>
<proteinExistence type="predicted"/>
<dbReference type="Proteomes" id="UP001293593">
    <property type="component" value="Unassembled WGS sequence"/>
</dbReference>
<organism evidence="2 3">
    <name type="scientific">Acacia crassicarpa</name>
    <name type="common">northern wattle</name>
    <dbReference type="NCBI Taxonomy" id="499986"/>
    <lineage>
        <taxon>Eukaryota</taxon>
        <taxon>Viridiplantae</taxon>
        <taxon>Streptophyta</taxon>
        <taxon>Embryophyta</taxon>
        <taxon>Tracheophyta</taxon>
        <taxon>Spermatophyta</taxon>
        <taxon>Magnoliopsida</taxon>
        <taxon>eudicotyledons</taxon>
        <taxon>Gunneridae</taxon>
        <taxon>Pentapetalae</taxon>
        <taxon>rosids</taxon>
        <taxon>fabids</taxon>
        <taxon>Fabales</taxon>
        <taxon>Fabaceae</taxon>
        <taxon>Caesalpinioideae</taxon>
        <taxon>mimosoid clade</taxon>
        <taxon>Acacieae</taxon>
        <taxon>Acacia</taxon>
    </lineage>
</organism>